<evidence type="ECO:0000313" key="2">
    <source>
        <dbReference type="Proteomes" id="UP001055879"/>
    </source>
</evidence>
<accession>A0ACB8Y2P9</accession>
<organism evidence="1 2">
    <name type="scientific">Arctium lappa</name>
    <name type="common">Greater burdock</name>
    <name type="synonym">Lappa major</name>
    <dbReference type="NCBI Taxonomy" id="4217"/>
    <lineage>
        <taxon>Eukaryota</taxon>
        <taxon>Viridiplantae</taxon>
        <taxon>Streptophyta</taxon>
        <taxon>Embryophyta</taxon>
        <taxon>Tracheophyta</taxon>
        <taxon>Spermatophyta</taxon>
        <taxon>Magnoliopsida</taxon>
        <taxon>eudicotyledons</taxon>
        <taxon>Gunneridae</taxon>
        <taxon>Pentapetalae</taxon>
        <taxon>asterids</taxon>
        <taxon>campanulids</taxon>
        <taxon>Asterales</taxon>
        <taxon>Asteraceae</taxon>
        <taxon>Carduoideae</taxon>
        <taxon>Cardueae</taxon>
        <taxon>Arctiinae</taxon>
        <taxon>Arctium</taxon>
    </lineage>
</organism>
<sequence length="126" mass="14551">MNGVQFSLLSNSASFVAKELSNSKISRRLIAFQQRTSYSFSGLCFIHKTLTFDRPPSFRPAHLTIAAHRIVIVRMKRLTNNDKDKRCSSVRVEQELTRQRINDNQKREFFSSTDIGPKKEKAHIHS</sequence>
<proteinExistence type="predicted"/>
<reference evidence="1 2" key="2">
    <citation type="journal article" date="2022" name="Mol. Ecol. Resour.">
        <title>The genomes of chicory, endive, great burdock and yacon provide insights into Asteraceae paleo-polyploidization history and plant inulin production.</title>
        <authorList>
            <person name="Fan W."/>
            <person name="Wang S."/>
            <person name="Wang H."/>
            <person name="Wang A."/>
            <person name="Jiang F."/>
            <person name="Liu H."/>
            <person name="Zhao H."/>
            <person name="Xu D."/>
            <person name="Zhang Y."/>
        </authorList>
    </citation>
    <scope>NUCLEOTIDE SEQUENCE [LARGE SCALE GENOMIC DNA]</scope>
    <source>
        <strain evidence="2">cv. Niubang</strain>
    </source>
</reference>
<comment type="caution">
    <text evidence="1">The sequence shown here is derived from an EMBL/GenBank/DDBJ whole genome shotgun (WGS) entry which is preliminary data.</text>
</comment>
<protein>
    <submittedName>
        <fullName evidence="1">Uncharacterized protein</fullName>
    </submittedName>
</protein>
<reference evidence="2" key="1">
    <citation type="journal article" date="2022" name="Mol. Ecol. Resour.">
        <title>The genomes of chicory, endive, great burdock and yacon provide insights into Asteraceae palaeo-polyploidization history and plant inulin production.</title>
        <authorList>
            <person name="Fan W."/>
            <person name="Wang S."/>
            <person name="Wang H."/>
            <person name="Wang A."/>
            <person name="Jiang F."/>
            <person name="Liu H."/>
            <person name="Zhao H."/>
            <person name="Xu D."/>
            <person name="Zhang Y."/>
        </authorList>
    </citation>
    <scope>NUCLEOTIDE SEQUENCE [LARGE SCALE GENOMIC DNA]</scope>
    <source>
        <strain evidence="2">cv. Niubang</strain>
    </source>
</reference>
<keyword evidence="2" id="KW-1185">Reference proteome</keyword>
<gene>
    <name evidence="1" type="ORF">L6452_37341</name>
</gene>
<evidence type="ECO:0000313" key="1">
    <source>
        <dbReference type="EMBL" id="KAI3678062.1"/>
    </source>
</evidence>
<dbReference type="Proteomes" id="UP001055879">
    <property type="component" value="Linkage Group LG14"/>
</dbReference>
<name>A0ACB8Y2P9_ARCLA</name>
<dbReference type="EMBL" id="CM042060">
    <property type="protein sequence ID" value="KAI3678062.1"/>
    <property type="molecule type" value="Genomic_DNA"/>
</dbReference>